<evidence type="ECO:0000259" key="1">
    <source>
        <dbReference type="SMART" id="SM00471"/>
    </source>
</evidence>
<dbReference type="RefSeq" id="WP_377928724.1">
    <property type="nucleotide sequence ID" value="NZ_JBHUEM010000020.1"/>
</dbReference>
<keyword evidence="3" id="KW-1185">Reference proteome</keyword>
<proteinExistence type="predicted"/>
<sequence length="180" mass="20771">MNIVEKARIFARNAHHGQTRKLSTEPYFVHPEAVAKILLDANLAEEIIAAGYLHDTVEDTNVSIEDIQREFGHEIAEIVAGNTEDKSKTWEERKKHTIEYTRTAAFEMKCLIAADKLDNLQSIANTNSHDGEKWSHFKRGKEKQGWYYKGIADSLFENIQEEIPTYFYTYKSLVNEVFSE</sequence>
<comment type="caution">
    <text evidence="2">The sequence shown here is derived from an EMBL/GenBank/DDBJ whole genome shotgun (WGS) entry which is preliminary data.</text>
</comment>
<dbReference type="Gene3D" id="1.10.3210.10">
    <property type="entry name" value="Hypothetical protein af1432"/>
    <property type="match status" value="1"/>
</dbReference>
<organism evidence="2 3">
    <name type="scientific">Bacillus salitolerans</name>
    <dbReference type="NCBI Taxonomy" id="1437434"/>
    <lineage>
        <taxon>Bacteria</taxon>
        <taxon>Bacillati</taxon>
        <taxon>Bacillota</taxon>
        <taxon>Bacilli</taxon>
        <taxon>Bacillales</taxon>
        <taxon>Bacillaceae</taxon>
        <taxon>Bacillus</taxon>
    </lineage>
</organism>
<dbReference type="SMART" id="SM00471">
    <property type="entry name" value="HDc"/>
    <property type="match status" value="1"/>
</dbReference>
<dbReference type="Proteomes" id="UP001597214">
    <property type="component" value="Unassembled WGS sequence"/>
</dbReference>
<dbReference type="InterPro" id="IPR052194">
    <property type="entry name" value="MESH1"/>
</dbReference>
<feature type="domain" description="HD/PDEase" evidence="1">
    <location>
        <begin position="23"/>
        <end position="129"/>
    </location>
</feature>
<dbReference type="PANTHER" id="PTHR46246:SF1">
    <property type="entry name" value="GUANOSINE-3',5'-BIS(DIPHOSPHATE) 3'-PYROPHOSPHOHYDROLASE MESH1"/>
    <property type="match status" value="1"/>
</dbReference>
<dbReference type="Pfam" id="PF13328">
    <property type="entry name" value="HD_4"/>
    <property type="match status" value="1"/>
</dbReference>
<dbReference type="EMBL" id="JBHUEM010000020">
    <property type="protein sequence ID" value="MFD1737521.1"/>
    <property type="molecule type" value="Genomic_DNA"/>
</dbReference>
<dbReference type="PANTHER" id="PTHR46246">
    <property type="entry name" value="GUANOSINE-3',5'-BIS(DIPHOSPHATE) 3'-PYROPHOSPHOHYDROLASE MESH1"/>
    <property type="match status" value="1"/>
</dbReference>
<gene>
    <name evidence="2" type="ORF">ACFSCX_13255</name>
</gene>
<dbReference type="SUPFAM" id="SSF109604">
    <property type="entry name" value="HD-domain/PDEase-like"/>
    <property type="match status" value="1"/>
</dbReference>
<accession>A0ABW4LR19</accession>
<dbReference type="InterPro" id="IPR003607">
    <property type="entry name" value="HD/PDEase_dom"/>
</dbReference>
<evidence type="ECO:0000313" key="2">
    <source>
        <dbReference type="EMBL" id="MFD1737521.1"/>
    </source>
</evidence>
<evidence type="ECO:0000313" key="3">
    <source>
        <dbReference type="Proteomes" id="UP001597214"/>
    </source>
</evidence>
<name>A0ABW4LR19_9BACI</name>
<reference evidence="3" key="1">
    <citation type="journal article" date="2019" name="Int. J. Syst. Evol. Microbiol.">
        <title>The Global Catalogue of Microorganisms (GCM) 10K type strain sequencing project: providing services to taxonomists for standard genome sequencing and annotation.</title>
        <authorList>
            <consortium name="The Broad Institute Genomics Platform"/>
            <consortium name="The Broad Institute Genome Sequencing Center for Infectious Disease"/>
            <person name="Wu L."/>
            <person name="Ma J."/>
        </authorList>
    </citation>
    <scope>NUCLEOTIDE SEQUENCE [LARGE SCALE GENOMIC DNA]</scope>
    <source>
        <strain evidence="3">CCUG 49339</strain>
    </source>
</reference>
<protein>
    <submittedName>
        <fullName evidence="2">HD domain-containing protein</fullName>
    </submittedName>
</protein>